<dbReference type="Gene3D" id="1.10.8.10">
    <property type="entry name" value="DNA helicase RuvA subunit, C-terminal domain"/>
    <property type="match status" value="1"/>
</dbReference>
<feature type="compositionally biased region" description="Low complexity" evidence="1">
    <location>
        <begin position="751"/>
        <end position="762"/>
    </location>
</feature>
<accession>A0AAD4RAV3</accession>
<sequence>MLNWINKDNAVAVPDLRLTRLVVCGRIPDNDSVEEWLSVSEQIDSQLERFITYKPRQFWSTLVHTRTMVHMLESCLDFYIKTAYFNESDCYVSSTNERVKDAFLRIYMRVLMAYLRIMANLEGEGIIEGIFGHIIYSNKIITIDVLVKLCGVYGADNKQVLSVLMQKIFSIQPGFKKDLETFFSSTNNFLERCRKSIANIVADAESNTSETTQTTELIKLLDNCSNVFLSLAAFIDVFQPSQQQKSVSVNIAIFVDHLANTLTDLNIVNLSTNTEMSIGTCANILAKKRSRVLQTALHLYKTIYYSSSMDGQHRFRMIYDNLNRKEFIIRLDDTINIENELSICQQNGVCTKDHVRTTMREVNEAYASKANKIKTDLMRKQILQAIGNPKDRQIDQTLQSLEDLLQDYSRQQLHLCLRHYDYDLEKATNALMEKQDMPFELRVLLRQKSQLADVERNSVHIFAFSDADHITEPSTSEKQKMSAKASAISFDLTPMSVKPVVEEVSKDAEQSDAKKRARLSELLKKYEGTFDMTGVRTAIDSLEKAKNGAATDLIELDGKVMVKRDVNRRQLNDPDMSQEEKAALREKYKRYCYEMSDEDDEDGRYDLDARLAEAVGQSGRFNKPREQQAQVAIAKASVEDDEYDDTYDDCLENFSADIAASNYYESSERENRSAGQKAELNTHESSHERSNGPPSAAVRQNQQHRGNNPMIFHNRGSSNRGRGTPANANREQRQGNTSQQQGSSRQGKAPSNTTTGGPSSSGYTGGRARQTKERHKGKMQQRGADRKARGGMF</sequence>
<evidence type="ECO:0000313" key="4">
    <source>
        <dbReference type="Proteomes" id="UP001201812"/>
    </source>
</evidence>
<protein>
    <submittedName>
        <fullName evidence="3">Activating signal cointegrator 1 complex subunit 2</fullName>
    </submittedName>
</protein>
<dbReference type="Proteomes" id="UP001201812">
    <property type="component" value="Unassembled WGS sequence"/>
</dbReference>
<dbReference type="InterPro" id="IPR003892">
    <property type="entry name" value="CUE"/>
</dbReference>
<evidence type="ECO:0000256" key="1">
    <source>
        <dbReference type="SAM" id="MobiDB-lite"/>
    </source>
</evidence>
<gene>
    <name evidence="3" type="ORF">DdX_05223</name>
</gene>
<evidence type="ECO:0000259" key="2">
    <source>
        <dbReference type="PROSITE" id="PS51140"/>
    </source>
</evidence>
<feature type="domain" description="CUE" evidence="2">
    <location>
        <begin position="393"/>
        <end position="436"/>
    </location>
</feature>
<feature type="compositionally biased region" description="Polar residues" evidence="1">
    <location>
        <begin position="715"/>
        <end position="750"/>
    </location>
</feature>
<name>A0AAD4RAV3_9BILA</name>
<feature type="region of interest" description="Disordered" evidence="1">
    <location>
        <begin position="665"/>
        <end position="793"/>
    </location>
</feature>
<dbReference type="PANTHER" id="PTHR21494:SF0">
    <property type="entry name" value="ACTIVATING SIGNAL COINTEGRATOR 1 COMPLEX SUBUNIT 2"/>
    <property type="match status" value="1"/>
</dbReference>
<dbReference type="AlphaFoldDB" id="A0AAD4RAV3"/>
<proteinExistence type="predicted"/>
<feature type="compositionally biased region" description="Basic and acidic residues" evidence="1">
    <location>
        <begin position="783"/>
        <end position="793"/>
    </location>
</feature>
<evidence type="ECO:0000313" key="3">
    <source>
        <dbReference type="EMBL" id="KAI1720972.1"/>
    </source>
</evidence>
<comment type="caution">
    <text evidence="3">The sequence shown here is derived from an EMBL/GenBank/DDBJ whole genome shotgun (WGS) entry which is preliminary data.</text>
</comment>
<dbReference type="InterPro" id="IPR052586">
    <property type="entry name" value="ASCC2"/>
</dbReference>
<organism evidence="3 4">
    <name type="scientific">Ditylenchus destructor</name>
    <dbReference type="NCBI Taxonomy" id="166010"/>
    <lineage>
        <taxon>Eukaryota</taxon>
        <taxon>Metazoa</taxon>
        <taxon>Ecdysozoa</taxon>
        <taxon>Nematoda</taxon>
        <taxon>Chromadorea</taxon>
        <taxon>Rhabditida</taxon>
        <taxon>Tylenchina</taxon>
        <taxon>Tylenchomorpha</taxon>
        <taxon>Sphaerularioidea</taxon>
        <taxon>Anguinidae</taxon>
        <taxon>Anguininae</taxon>
        <taxon>Ditylenchus</taxon>
    </lineage>
</organism>
<feature type="compositionally biased region" description="Basic and acidic residues" evidence="1">
    <location>
        <begin position="680"/>
        <end position="690"/>
    </location>
</feature>
<dbReference type="GO" id="GO:0043130">
    <property type="term" value="F:ubiquitin binding"/>
    <property type="evidence" value="ECO:0007669"/>
    <property type="project" value="InterPro"/>
</dbReference>
<dbReference type="EMBL" id="JAKKPZ010000005">
    <property type="protein sequence ID" value="KAI1720972.1"/>
    <property type="molecule type" value="Genomic_DNA"/>
</dbReference>
<dbReference type="PANTHER" id="PTHR21494">
    <property type="entry name" value="ACTIVATING SIGNAL COINTEGRATOR 1 COMPLEX SUBUNIT 2 ASC-1 COMPLEX SUBUNIT P100"/>
    <property type="match status" value="1"/>
</dbReference>
<dbReference type="PROSITE" id="PS51140">
    <property type="entry name" value="CUE"/>
    <property type="match status" value="1"/>
</dbReference>
<reference evidence="3" key="1">
    <citation type="submission" date="2022-01" db="EMBL/GenBank/DDBJ databases">
        <title>Genome Sequence Resource for Two Populations of Ditylenchus destructor, the Migratory Endoparasitic Phytonematode.</title>
        <authorList>
            <person name="Zhang H."/>
            <person name="Lin R."/>
            <person name="Xie B."/>
        </authorList>
    </citation>
    <scope>NUCLEOTIDE SEQUENCE</scope>
    <source>
        <strain evidence="3">BazhouSP</strain>
    </source>
</reference>
<keyword evidence="4" id="KW-1185">Reference proteome</keyword>